<evidence type="ECO:0000259" key="10">
    <source>
        <dbReference type="Pfam" id="PF11975"/>
    </source>
</evidence>
<evidence type="ECO:0000256" key="2">
    <source>
        <dbReference type="ARBA" id="ARBA00001936"/>
    </source>
</evidence>
<dbReference type="InterPro" id="IPR001088">
    <property type="entry name" value="Glyco_hydro_4"/>
</dbReference>
<protein>
    <submittedName>
        <fullName evidence="11">Alpha-glucosidase/alpha-galactosidase</fullName>
    </submittedName>
</protein>
<keyword evidence="8" id="KW-0119">Carbohydrate metabolism</keyword>
<evidence type="ECO:0000256" key="4">
    <source>
        <dbReference type="ARBA" id="ARBA00022723"/>
    </source>
</evidence>
<organism evidence="11">
    <name type="scientific">Ignisphaera aggregans</name>
    <dbReference type="NCBI Taxonomy" id="334771"/>
    <lineage>
        <taxon>Archaea</taxon>
        <taxon>Thermoproteota</taxon>
        <taxon>Thermoprotei</taxon>
        <taxon>Desulfurococcales</taxon>
        <taxon>Desulfurococcaceae</taxon>
        <taxon>Ignisphaera</taxon>
    </lineage>
</organism>
<dbReference type="PANTHER" id="PTHR32092:SF4">
    <property type="entry name" value="ALPHA-GLUCOSIDASE"/>
    <property type="match status" value="1"/>
</dbReference>
<dbReference type="AlphaFoldDB" id="A0A7J3I7V0"/>
<dbReference type="Gene3D" id="3.90.1820.10">
    <property type="entry name" value="AglA-like glucosidase"/>
    <property type="match status" value="1"/>
</dbReference>
<keyword evidence="6" id="KW-0520">NAD</keyword>
<evidence type="ECO:0000256" key="8">
    <source>
        <dbReference type="ARBA" id="ARBA00023277"/>
    </source>
</evidence>
<name>A0A7J3I7V0_9CREN</name>
<dbReference type="GO" id="GO:0046872">
    <property type="term" value="F:metal ion binding"/>
    <property type="evidence" value="ECO:0007669"/>
    <property type="project" value="UniProtKB-KW"/>
</dbReference>
<evidence type="ECO:0000256" key="6">
    <source>
        <dbReference type="ARBA" id="ARBA00023027"/>
    </source>
</evidence>
<comment type="cofactor">
    <cofactor evidence="2">
        <name>Mn(2+)</name>
        <dbReference type="ChEBI" id="CHEBI:29035"/>
    </cofactor>
</comment>
<comment type="cofactor">
    <cofactor evidence="1">
        <name>NAD(+)</name>
        <dbReference type="ChEBI" id="CHEBI:57540"/>
    </cofactor>
</comment>
<dbReference type="PANTHER" id="PTHR32092">
    <property type="entry name" value="6-PHOSPHO-BETA-GLUCOSIDASE-RELATED"/>
    <property type="match status" value="1"/>
</dbReference>
<keyword evidence="9" id="KW-0326">Glycosidase</keyword>
<feature type="domain" description="Glycosyl hydrolase family 4 C-terminal" evidence="10">
    <location>
        <begin position="229"/>
        <end position="476"/>
    </location>
</feature>
<keyword evidence="7" id="KW-0464">Manganese</keyword>
<evidence type="ECO:0000256" key="5">
    <source>
        <dbReference type="ARBA" id="ARBA00022801"/>
    </source>
</evidence>
<dbReference type="GO" id="GO:0005975">
    <property type="term" value="P:carbohydrate metabolic process"/>
    <property type="evidence" value="ECO:0007669"/>
    <property type="project" value="InterPro"/>
</dbReference>
<keyword evidence="5" id="KW-0378">Hydrolase</keyword>
<dbReference type="InterPro" id="IPR053715">
    <property type="entry name" value="GH4_Enzyme_sf"/>
</dbReference>
<evidence type="ECO:0000256" key="9">
    <source>
        <dbReference type="ARBA" id="ARBA00023295"/>
    </source>
</evidence>
<comment type="caution">
    <text evidence="11">The sequence shown here is derived from an EMBL/GenBank/DDBJ whole genome shotgun (WGS) entry which is preliminary data.</text>
</comment>
<dbReference type="Pfam" id="PF02056">
    <property type="entry name" value="Glyco_hydro_4"/>
    <property type="match status" value="1"/>
</dbReference>
<keyword evidence="4" id="KW-0479">Metal-binding</keyword>
<dbReference type="Pfam" id="PF11975">
    <property type="entry name" value="Glyco_hydro_4C"/>
    <property type="match status" value="1"/>
</dbReference>
<dbReference type="InterPro" id="IPR022616">
    <property type="entry name" value="Glyco_hydro_4_C"/>
</dbReference>
<gene>
    <name evidence="11" type="ORF">ENT87_03990</name>
</gene>
<sequence length="503" mass="58040">MARGPKVSFIGAGSARWTSRILIDIFTNKDLQNSEIWLMDIDDRRLDIIATFAKRYVEELKLPTKVYATKDRREAIRDADFIISTVLVKGYTYYETMRSISEEHGYRYGINSVEWNYVGDYHTIWGYYQFKEHLSIARDIEELAPNAWFFIVSNPVLELSTMISRETKVKVAGICHGFLGFRAAIEILAMRLAKEVLKKSITPACAAHQYECIESIIKLIDFNELEFEMAGLNHVIWLTKFRYRGENAYRYLDEWIKEDVEEYWRIWRESTVNPWDLDLCPAAIDMYKTYGYLPIGDSVRGGTWKYHWDLKTKQYWYGPYGGPDSEIGYAFRVLIVRRNVDEMARIVYDTSKPITSSIPPKPSGEVIATLIDSIYNDKPTDRYPLPVPGPKPLYAPIYINIVNSGAIPEIPNNVVVEIPARVDGKGIHAKQVGSLPSKVYRYAILPRLMRMEWALEANLKGGRDTLFNWLIVDVRTKSTKQVEDTIDAILKMPGNEEMAKHFS</sequence>
<evidence type="ECO:0000256" key="7">
    <source>
        <dbReference type="ARBA" id="ARBA00023211"/>
    </source>
</evidence>
<dbReference type="EMBL" id="DTAI01000117">
    <property type="protein sequence ID" value="HGN36693.1"/>
    <property type="molecule type" value="Genomic_DNA"/>
</dbReference>
<dbReference type="SUPFAM" id="SSF56327">
    <property type="entry name" value="LDH C-terminal domain-like"/>
    <property type="match status" value="1"/>
</dbReference>
<dbReference type="InterPro" id="IPR036291">
    <property type="entry name" value="NAD(P)-bd_dom_sf"/>
</dbReference>
<accession>A0A7J3I7V0</accession>
<comment type="similarity">
    <text evidence="3">Belongs to the glycosyl hydrolase 4 family.</text>
</comment>
<proteinExistence type="inferred from homology"/>
<dbReference type="InterPro" id="IPR015955">
    <property type="entry name" value="Lactate_DH/Glyco_Ohase_4_C"/>
</dbReference>
<evidence type="ECO:0000313" key="11">
    <source>
        <dbReference type="EMBL" id="HGN36693.1"/>
    </source>
</evidence>
<dbReference type="GO" id="GO:0004553">
    <property type="term" value="F:hydrolase activity, hydrolyzing O-glycosyl compounds"/>
    <property type="evidence" value="ECO:0007669"/>
    <property type="project" value="InterPro"/>
</dbReference>
<reference evidence="11" key="1">
    <citation type="journal article" date="2020" name="mSystems">
        <title>Genome- and Community-Level Interaction Insights into Carbon Utilization and Element Cycling Functions of Hydrothermarchaeota in Hydrothermal Sediment.</title>
        <authorList>
            <person name="Zhou Z."/>
            <person name="Liu Y."/>
            <person name="Xu W."/>
            <person name="Pan J."/>
            <person name="Luo Z.H."/>
            <person name="Li M."/>
        </authorList>
    </citation>
    <scope>NUCLEOTIDE SEQUENCE [LARGE SCALE GENOMIC DNA]</scope>
    <source>
        <strain evidence="11">SpSt-618</strain>
    </source>
</reference>
<dbReference type="GO" id="GO:0016616">
    <property type="term" value="F:oxidoreductase activity, acting on the CH-OH group of donors, NAD or NADP as acceptor"/>
    <property type="evidence" value="ECO:0007669"/>
    <property type="project" value="InterPro"/>
</dbReference>
<dbReference type="PRINTS" id="PR00732">
    <property type="entry name" value="GLHYDRLASE4"/>
</dbReference>
<evidence type="ECO:0000256" key="1">
    <source>
        <dbReference type="ARBA" id="ARBA00001911"/>
    </source>
</evidence>
<evidence type="ECO:0000256" key="3">
    <source>
        <dbReference type="ARBA" id="ARBA00010141"/>
    </source>
</evidence>
<dbReference type="SUPFAM" id="SSF51735">
    <property type="entry name" value="NAD(P)-binding Rossmann-fold domains"/>
    <property type="match status" value="1"/>
</dbReference>